<evidence type="ECO:0000256" key="7">
    <source>
        <dbReference type="SAM" id="Phobius"/>
    </source>
</evidence>
<dbReference type="AlphaFoldDB" id="A0A103YMC1"/>
<evidence type="ECO:0000256" key="1">
    <source>
        <dbReference type="ARBA" id="ARBA00004370"/>
    </source>
</evidence>
<organism evidence="8 9">
    <name type="scientific">Cynara cardunculus var. scolymus</name>
    <name type="common">Globe artichoke</name>
    <name type="synonym">Cynara scolymus</name>
    <dbReference type="NCBI Taxonomy" id="59895"/>
    <lineage>
        <taxon>Eukaryota</taxon>
        <taxon>Viridiplantae</taxon>
        <taxon>Streptophyta</taxon>
        <taxon>Embryophyta</taxon>
        <taxon>Tracheophyta</taxon>
        <taxon>Spermatophyta</taxon>
        <taxon>Magnoliopsida</taxon>
        <taxon>eudicotyledons</taxon>
        <taxon>Gunneridae</taxon>
        <taxon>Pentapetalae</taxon>
        <taxon>asterids</taxon>
        <taxon>campanulids</taxon>
        <taxon>Asterales</taxon>
        <taxon>Asteraceae</taxon>
        <taxon>Carduoideae</taxon>
        <taxon>Cardueae</taxon>
        <taxon>Carduinae</taxon>
        <taxon>Cynara</taxon>
    </lineage>
</organism>
<dbReference type="PROSITE" id="PS01309">
    <property type="entry name" value="UPF0057"/>
    <property type="match status" value="1"/>
</dbReference>
<comment type="caution">
    <text evidence="8">The sequence shown here is derived from an EMBL/GenBank/DDBJ whole genome shotgun (WGS) entry which is preliminary data.</text>
</comment>
<name>A0A103YMC1_CYNCS</name>
<evidence type="ECO:0000256" key="6">
    <source>
        <dbReference type="SAM" id="MobiDB-lite"/>
    </source>
</evidence>
<evidence type="ECO:0000256" key="5">
    <source>
        <dbReference type="ARBA" id="ARBA00023136"/>
    </source>
</evidence>
<proteinExistence type="inferred from homology"/>
<dbReference type="Pfam" id="PF01679">
    <property type="entry name" value="Pmp3"/>
    <property type="match status" value="1"/>
</dbReference>
<sequence length="136" mass="15450">MAGDTAATNGRRHRLEGGRRKEEQAWEERSTQQQLMAGDIDWKEEGHRLDGGRRNDCLRSRTIMTSGCALLCEILFALLLPPLGVCLRYGCCTAEFFVCLLLTLLGYLPGIIYALYAIVLVNPDRDDYRDRYYTLA</sequence>
<feature type="region of interest" description="Disordered" evidence="6">
    <location>
        <begin position="1"/>
        <end position="33"/>
    </location>
</feature>
<dbReference type="EMBL" id="LEKV01000049">
    <property type="protein sequence ID" value="KVI11724.1"/>
    <property type="molecule type" value="Genomic_DNA"/>
</dbReference>
<dbReference type="PANTHER" id="PTHR21659:SF118">
    <property type="entry name" value="PROTEOLIPID MEMBRANE POTENTIAL MODULATOR"/>
    <property type="match status" value="1"/>
</dbReference>
<dbReference type="InterPro" id="IPR000612">
    <property type="entry name" value="PMP3"/>
</dbReference>
<keyword evidence="5 7" id="KW-0472">Membrane</keyword>
<keyword evidence="3 7" id="KW-0812">Transmembrane</keyword>
<accession>A0A103YMC1</accession>
<evidence type="ECO:0000256" key="4">
    <source>
        <dbReference type="ARBA" id="ARBA00022989"/>
    </source>
</evidence>
<feature type="transmembrane region" description="Helical" evidence="7">
    <location>
        <begin position="63"/>
        <end position="83"/>
    </location>
</feature>
<protein>
    <submittedName>
        <fullName evidence="8">Proteolipid membrane potential modulator</fullName>
    </submittedName>
</protein>
<dbReference type="Proteomes" id="UP000243975">
    <property type="component" value="Unassembled WGS sequence"/>
</dbReference>
<dbReference type="STRING" id="59895.A0A103YMC1"/>
<evidence type="ECO:0000256" key="2">
    <source>
        <dbReference type="ARBA" id="ARBA00009530"/>
    </source>
</evidence>
<feature type="compositionally biased region" description="Basic and acidic residues" evidence="6">
    <location>
        <begin position="15"/>
        <end position="30"/>
    </location>
</feature>
<keyword evidence="4 7" id="KW-1133">Transmembrane helix</keyword>
<keyword evidence="9" id="KW-1185">Reference proteome</keyword>
<evidence type="ECO:0000313" key="8">
    <source>
        <dbReference type="EMBL" id="KVI11724.1"/>
    </source>
</evidence>
<dbReference type="GO" id="GO:0016020">
    <property type="term" value="C:membrane"/>
    <property type="evidence" value="ECO:0007669"/>
    <property type="project" value="UniProtKB-SubCell"/>
</dbReference>
<feature type="transmembrane region" description="Helical" evidence="7">
    <location>
        <begin position="95"/>
        <end position="121"/>
    </location>
</feature>
<dbReference type="PANTHER" id="PTHR21659">
    <property type="entry name" value="HYDROPHOBIC PROTEIN RCI2 LOW TEMPERATURE AND SALT RESPONSIVE PROTEIN LTI6 -RELATED"/>
    <property type="match status" value="1"/>
</dbReference>
<comment type="subcellular location">
    <subcellularLocation>
        <location evidence="1">Membrane</location>
    </subcellularLocation>
</comment>
<gene>
    <name evidence="8" type="ORF">Ccrd_009861</name>
</gene>
<dbReference type="Gramene" id="KVI11724">
    <property type="protein sequence ID" value="KVI11724"/>
    <property type="gene ID" value="Ccrd_009861"/>
</dbReference>
<evidence type="ECO:0000313" key="9">
    <source>
        <dbReference type="Proteomes" id="UP000243975"/>
    </source>
</evidence>
<reference evidence="8 9" key="1">
    <citation type="journal article" date="2016" name="Sci. Rep.">
        <title>The genome sequence of the outbreeding globe artichoke constructed de novo incorporating a phase-aware low-pass sequencing strategy of F1 progeny.</title>
        <authorList>
            <person name="Scaglione D."/>
            <person name="Reyes-Chin-Wo S."/>
            <person name="Acquadro A."/>
            <person name="Froenicke L."/>
            <person name="Portis E."/>
            <person name="Beitel C."/>
            <person name="Tirone M."/>
            <person name="Mauro R."/>
            <person name="Lo Monaco A."/>
            <person name="Mauromicale G."/>
            <person name="Faccioli P."/>
            <person name="Cattivelli L."/>
            <person name="Rieseberg L."/>
            <person name="Michelmore R."/>
            <person name="Lanteri S."/>
        </authorList>
    </citation>
    <scope>NUCLEOTIDE SEQUENCE [LARGE SCALE GENOMIC DNA]</scope>
    <source>
        <strain evidence="8">2C</strain>
    </source>
</reference>
<comment type="similarity">
    <text evidence="2">Belongs to the UPF0057 (PMP3) family.</text>
</comment>
<evidence type="ECO:0000256" key="3">
    <source>
        <dbReference type="ARBA" id="ARBA00022692"/>
    </source>
</evidence>